<dbReference type="Gene3D" id="2.50.20.10">
    <property type="entry name" value="Lipoprotein localisation LolA/LolB/LppX"/>
    <property type="match status" value="1"/>
</dbReference>
<accession>A0A1H2HUW5</accession>
<evidence type="ECO:0000313" key="2">
    <source>
        <dbReference type="EMBL" id="SDU35681.1"/>
    </source>
</evidence>
<keyword evidence="1" id="KW-0732">Signal</keyword>
<evidence type="ECO:0000256" key="1">
    <source>
        <dbReference type="SAM" id="SignalP"/>
    </source>
</evidence>
<name>A0A1H2HUW5_9PSED</name>
<dbReference type="Proteomes" id="UP000243232">
    <property type="component" value="Chromosome I"/>
</dbReference>
<protein>
    <recommendedName>
        <fullName evidence="4">Outer membrane lipoprotein-sorting protein</fullName>
    </recommendedName>
</protein>
<keyword evidence="3" id="KW-1185">Reference proteome</keyword>
<evidence type="ECO:0008006" key="4">
    <source>
        <dbReference type="Google" id="ProtNLM"/>
    </source>
</evidence>
<dbReference type="EMBL" id="LT629785">
    <property type="protein sequence ID" value="SDU35681.1"/>
    <property type="molecule type" value="Genomic_DNA"/>
</dbReference>
<feature type="chain" id="PRO_5009276062" description="Outer membrane lipoprotein-sorting protein" evidence="1">
    <location>
        <begin position="38"/>
        <end position="473"/>
    </location>
</feature>
<sequence>MANKFNKCRQPETVGHAPARQMLAAAVMLLASGFAQAAVTPEQAAQLGTTLTPIGAEMAGNAAGTIPPYTGGLPQDLTPPGYTPGDSMLPDPFAGEKPLLVITGQNRDQYKDQLTAVTYELLRRYPSYRVDVYPTHRSVPLAEHQIKNARINATNARTGEGGLALENAVPGVAFPIPQTGYEAMWNHLFGVPGLLDHEFNTRYESWNMASDGTPILATSGEVWGGSPLATTENINKVVGPSDVYGRIKVKYNEPARRAGEAIMGQDAVNPLVQPRRAWQYLPGQRRVKLAPDIAYDTPNPGTAGSSTYDDVGIFNGAMDRFDFKLIGKKEMIIPYNNYKLNYEKEPAKYVTANHLNPDFLRWELHRVWVVEATLKPGKRHIYKTRTFYLDEDSWRAVASDEYDGNDELYRGGFAHGSVDWYNRTGAANSVIYDLIAGRYNVSGIFGPFGGIKLIKPLSKAQWSPQSLAGAGIR</sequence>
<dbReference type="AlphaFoldDB" id="A0A1H2HUW5"/>
<dbReference type="CDD" id="cd16329">
    <property type="entry name" value="LolA_like"/>
    <property type="match status" value="1"/>
</dbReference>
<gene>
    <name evidence="2" type="ORF">SAMN05216296_3284</name>
</gene>
<organism evidence="2 3">
    <name type="scientific">Pseudomonas pohangensis</name>
    <dbReference type="NCBI Taxonomy" id="364197"/>
    <lineage>
        <taxon>Bacteria</taxon>
        <taxon>Pseudomonadati</taxon>
        <taxon>Pseudomonadota</taxon>
        <taxon>Gammaproteobacteria</taxon>
        <taxon>Pseudomonadales</taxon>
        <taxon>Pseudomonadaceae</taxon>
        <taxon>Pseudomonas</taxon>
    </lineage>
</organism>
<dbReference type="InterPro" id="IPR010752">
    <property type="entry name" value="DUF1329"/>
</dbReference>
<feature type="signal peptide" evidence="1">
    <location>
        <begin position="1"/>
        <end position="37"/>
    </location>
</feature>
<dbReference type="Pfam" id="PF07044">
    <property type="entry name" value="DUF1329"/>
    <property type="match status" value="1"/>
</dbReference>
<dbReference type="STRING" id="364197.SAMN05216296_3284"/>
<reference evidence="3" key="1">
    <citation type="submission" date="2016-10" db="EMBL/GenBank/DDBJ databases">
        <authorList>
            <person name="Varghese N."/>
            <person name="Submissions S."/>
        </authorList>
    </citation>
    <scope>NUCLEOTIDE SEQUENCE [LARGE SCALE GENOMIC DNA]</scope>
    <source>
        <strain evidence="3">DSM 17875</strain>
    </source>
</reference>
<proteinExistence type="predicted"/>
<evidence type="ECO:0000313" key="3">
    <source>
        <dbReference type="Proteomes" id="UP000243232"/>
    </source>
</evidence>